<dbReference type="RefSeq" id="WP_189786731.1">
    <property type="nucleotide sequence ID" value="NZ_BNAT01000036.1"/>
</dbReference>
<gene>
    <name evidence="1" type="ORF">GCM10017771_73250</name>
</gene>
<reference evidence="1" key="2">
    <citation type="submission" date="2020-09" db="EMBL/GenBank/DDBJ databases">
        <authorList>
            <person name="Sun Q."/>
            <person name="Zhou Y."/>
        </authorList>
    </citation>
    <scope>NUCLEOTIDE SEQUENCE</scope>
    <source>
        <strain evidence="1">CGMCC 4.7403</strain>
    </source>
</reference>
<comment type="caution">
    <text evidence="1">The sequence shown here is derived from an EMBL/GenBank/DDBJ whole genome shotgun (WGS) entry which is preliminary data.</text>
</comment>
<name>A0A918ZG81_9ACTN</name>
<evidence type="ECO:0000313" key="1">
    <source>
        <dbReference type="EMBL" id="GHE51147.1"/>
    </source>
</evidence>
<evidence type="ECO:0000313" key="2">
    <source>
        <dbReference type="Proteomes" id="UP000603227"/>
    </source>
</evidence>
<dbReference type="AlphaFoldDB" id="A0A918ZG81"/>
<organism evidence="1 2">
    <name type="scientific">Streptomyces capitiformicae</name>
    <dbReference type="NCBI Taxonomy" id="2014920"/>
    <lineage>
        <taxon>Bacteria</taxon>
        <taxon>Bacillati</taxon>
        <taxon>Actinomycetota</taxon>
        <taxon>Actinomycetes</taxon>
        <taxon>Kitasatosporales</taxon>
        <taxon>Streptomycetaceae</taxon>
        <taxon>Streptomyces</taxon>
    </lineage>
</organism>
<keyword evidence="2" id="KW-1185">Reference proteome</keyword>
<accession>A0A918ZG81</accession>
<dbReference type="EMBL" id="BNAT01000036">
    <property type="protein sequence ID" value="GHE51147.1"/>
    <property type="molecule type" value="Genomic_DNA"/>
</dbReference>
<dbReference type="Proteomes" id="UP000603227">
    <property type="component" value="Unassembled WGS sequence"/>
</dbReference>
<protein>
    <submittedName>
        <fullName evidence="1">Uncharacterized protein</fullName>
    </submittedName>
</protein>
<sequence length="81" mass="8752">MQHFRSQSSAIPALLPKRTRAAPSAPSIVVVDAHAALATADDQFRLRVPASHEAYLKLLDLFAEDDGDVAGLEIHDRMGDS</sequence>
<proteinExistence type="predicted"/>
<reference evidence="1" key="1">
    <citation type="journal article" date="2014" name="Int. J. Syst. Evol. Microbiol.">
        <title>Complete genome sequence of Corynebacterium casei LMG S-19264T (=DSM 44701T), isolated from a smear-ripened cheese.</title>
        <authorList>
            <consortium name="US DOE Joint Genome Institute (JGI-PGF)"/>
            <person name="Walter F."/>
            <person name="Albersmeier A."/>
            <person name="Kalinowski J."/>
            <person name="Ruckert C."/>
        </authorList>
    </citation>
    <scope>NUCLEOTIDE SEQUENCE</scope>
    <source>
        <strain evidence="1">CGMCC 4.7403</strain>
    </source>
</reference>